<protein>
    <submittedName>
        <fullName evidence="1">Uncharacterized protein</fullName>
    </submittedName>
</protein>
<dbReference type="EMBL" id="JAWHQM010000092">
    <property type="protein sequence ID" value="KAK5637131.1"/>
    <property type="molecule type" value="Genomic_DNA"/>
</dbReference>
<gene>
    <name evidence="1" type="ORF">RRF57_012843</name>
</gene>
<dbReference type="AlphaFoldDB" id="A0AAN7ZDX2"/>
<reference evidence="1 2" key="1">
    <citation type="submission" date="2023-10" db="EMBL/GenBank/DDBJ databases">
        <title>Draft genome sequence of Xylaria bambusicola isolate GMP-LS, the root and basal stem rot pathogen of sugarcane in Indonesia.</title>
        <authorList>
            <person name="Selvaraj P."/>
            <person name="Muralishankar V."/>
            <person name="Muruganantham S."/>
            <person name="Sp S."/>
            <person name="Haryani S."/>
            <person name="Lau K.J.X."/>
            <person name="Naqvi N.I."/>
        </authorList>
    </citation>
    <scope>NUCLEOTIDE SEQUENCE [LARGE SCALE GENOMIC DNA]</scope>
    <source>
        <strain evidence="1">GMP-LS</strain>
    </source>
</reference>
<proteinExistence type="predicted"/>
<evidence type="ECO:0000313" key="1">
    <source>
        <dbReference type="EMBL" id="KAK5637131.1"/>
    </source>
</evidence>
<name>A0AAN7ZDX2_9PEZI</name>
<evidence type="ECO:0000313" key="2">
    <source>
        <dbReference type="Proteomes" id="UP001305414"/>
    </source>
</evidence>
<keyword evidence="2" id="KW-1185">Reference proteome</keyword>
<comment type="caution">
    <text evidence="1">The sequence shown here is derived from an EMBL/GenBank/DDBJ whole genome shotgun (WGS) entry which is preliminary data.</text>
</comment>
<organism evidence="1 2">
    <name type="scientific">Xylaria bambusicola</name>
    <dbReference type="NCBI Taxonomy" id="326684"/>
    <lineage>
        <taxon>Eukaryota</taxon>
        <taxon>Fungi</taxon>
        <taxon>Dikarya</taxon>
        <taxon>Ascomycota</taxon>
        <taxon>Pezizomycotina</taxon>
        <taxon>Sordariomycetes</taxon>
        <taxon>Xylariomycetidae</taxon>
        <taxon>Xylariales</taxon>
        <taxon>Xylariaceae</taxon>
        <taxon>Xylaria</taxon>
    </lineage>
</organism>
<accession>A0AAN7ZDX2</accession>
<dbReference type="Proteomes" id="UP001305414">
    <property type="component" value="Unassembled WGS sequence"/>
</dbReference>
<sequence length="154" mass="17171">MVVGGYRRPCTICVHRQRYNAVTATVADVSVDLVVPTAQFGSVRGGVLVLESQMCLVTDCVRLPLGHRIMDDWKYKEFLANVAEGIEFFPDTREDGLAIEAIFMGTEPDRPLFLINLWWADCTAIELKITALGLVVAPSDGIQETFTRVSHREK</sequence>